<reference evidence="1 2" key="1">
    <citation type="journal article" date="2018" name="Nat. Genet.">
        <title>The Rosa genome provides new insights in the design of modern roses.</title>
        <authorList>
            <person name="Bendahmane M."/>
        </authorList>
    </citation>
    <scope>NUCLEOTIDE SEQUENCE [LARGE SCALE GENOMIC DNA]</scope>
    <source>
        <strain evidence="2">cv. Old Blush</strain>
    </source>
</reference>
<evidence type="ECO:0000313" key="1">
    <source>
        <dbReference type="EMBL" id="PRQ53070.1"/>
    </source>
</evidence>
<comment type="caution">
    <text evidence="1">The sequence shown here is derived from an EMBL/GenBank/DDBJ whole genome shotgun (WGS) entry which is preliminary data.</text>
</comment>
<organism evidence="1 2">
    <name type="scientific">Rosa chinensis</name>
    <name type="common">China rose</name>
    <dbReference type="NCBI Taxonomy" id="74649"/>
    <lineage>
        <taxon>Eukaryota</taxon>
        <taxon>Viridiplantae</taxon>
        <taxon>Streptophyta</taxon>
        <taxon>Embryophyta</taxon>
        <taxon>Tracheophyta</taxon>
        <taxon>Spermatophyta</taxon>
        <taxon>Magnoliopsida</taxon>
        <taxon>eudicotyledons</taxon>
        <taxon>Gunneridae</taxon>
        <taxon>Pentapetalae</taxon>
        <taxon>rosids</taxon>
        <taxon>fabids</taxon>
        <taxon>Rosales</taxon>
        <taxon>Rosaceae</taxon>
        <taxon>Rosoideae</taxon>
        <taxon>Rosoideae incertae sedis</taxon>
        <taxon>Rosa</taxon>
    </lineage>
</organism>
<keyword evidence="2" id="KW-1185">Reference proteome</keyword>
<proteinExistence type="predicted"/>
<accession>A0A2P6S302</accession>
<protein>
    <submittedName>
        <fullName evidence="1">Uncharacterized protein</fullName>
    </submittedName>
</protein>
<dbReference type="EMBL" id="PDCK01000040">
    <property type="protein sequence ID" value="PRQ53070.1"/>
    <property type="molecule type" value="Genomic_DNA"/>
</dbReference>
<dbReference type="AlphaFoldDB" id="A0A2P6S302"/>
<dbReference type="Gramene" id="PRQ53070">
    <property type="protein sequence ID" value="PRQ53070"/>
    <property type="gene ID" value="RchiOBHm_Chr2g0162421"/>
</dbReference>
<gene>
    <name evidence="1" type="ORF">RchiOBHm_Chr2g0162421</name>
</gene>
<sequence>MALDMRSRRAKRLLEEHDGENCNGEEEVQAMDNCHRLCPLIAETGNIGFAMQAMHQSKSMKSRNVAQSLVAEKNYTSEHLRKRFRSTQRNGALMLTEKSANNTNLDVDNTG</sequence>
<evidence type="ECO:0000313" key="2">
    <source>
        <dbReference type="Proteomes" id="UP000238479"/>
    </source>
</evidence>
<name>A0A2P6S302_ROSCH</name>
<dbReference type="Proteomes" id="UP000238479">
    <property type="component" value="Chromosome 2"/>
</dbReference>